<feature type="domain" description="Major facilitator superfamily (MFS) profile" evidence="6">
    <location>
        <begin position="64"/>
        <end position="506"/>
    </location>
</feature>
<keyword evidence="2 5" id="KW-0812">Transmembrane</keyword>
<feature type="transmembrane region" description="Helical" evidence="5">
    <location>
        <begin position="454"/>
        <end position="475"/>
    </location>
</feature>
<proteinExistence type="predicted"/>
<keyword evidence="4 5" id="KW-0472">Membrane</keyword>
<dbReference type="PANTHER" id="PTHR24064">
    <property type="entry name" value="SOLUTE CARRIER FAMILY 22 MEMBER"/>
    <property type="match status" value="1"/>
</dbReference>
<dbReference type="InterPro" id="IPR020846">
    <property type="entry name" value="MFS_dom"/>
</dbReference>
<evidence type="ECO:0000256" key="1">
    <source>
        <dbReference type="ARBA" id="ARBA00004141"/>
    </source>
</evidence>
<feature type="transmembrane region" description="Helical" evidence="5">
    <location>
        <begin position="16"/>
        <end position="37"/>
    </location>
</feature>
<dbReference type="GO" id="GO:0016020">
    <property type="term" value="C:membrane"/>
    <property type="evidence" value="ECO:0007669"/>
    <property type="project" value="UniProtKB-SubCell"/>
</dbReference>
<feature type="transmembrane region" description="Helical" evidence="5">
    <location>
        <begin position="482"/>
        <end position="501"/>
    </location>
</feature>
<dbReference type="InterPro" id="IPR036259">
    <property type="entry name" value="MFS_trans_sf"/>
</dbReference>
<accession>L9JIX1</accession>
<keyword evidence="8" id="KW-1185">Reference proteome</keyword>
<gene>
    <name evidence="7" type="ORF">TREES_T100010968</name>
</gene>
<feature type="transmembrane region" description="Helical" evidence="5">
    <location>
        <begin position="395"/>
        <end position="412"/>
    </location>
</feature>
<dbReference type="PROSITE" id="PS50850">
    <property type="entry name" value="MFS"/>
    <property type="match status" value="1"/>
</dbReference>
<dbReference type="Proteomes" id="UP000011518">
    <property type="component" value="Unassembled WGS sequence"/>
</dbReference>
<reference evidence="8" key="1">
    <citation type="submission" date="2012-07" db="EMBL/GenBank/DDBJ databases">
        <title>Genome of the Chinese tree shrew, a rising model animal genetically related to primates.</title>
        <authorList>
            <person name="Zhang G."/>
            <person name="Fan Y."/>
            <person name="Yao Y."/>
            <person name="Huang Z."/>
        </authorList>
    </citation>
    <scope>NUCLEOTIDE SEQUENCE [LARGE SCALE GENOMIC DNA]</scope>
</reference>
<evidence type="ECO:0000256" key="2">
    <source>
        <dbReference type="ARBA" id="ARBA00022692"/>
    </source>
</evidence>
<evidence type="ECO:0000313" key="8">
    <source>
        <dbReference type="Proteomes" id="UP000011518"/>
    </source>
</evidence>
<feature type="transmembrane region" description="Helical" evidence="5">
    <location>
        <begin position="161"/>
        <end position="182"/>
    </location>
</feature>
<feature type="transmembrane region" description="Helical" evidence="5">
    <location>
        <begin position="188"/>
        <end position="208"/>
    </location>
</feature>
<evidence type="ECO:0000256" key="5">
    <source>
        <dbReference type="SAM" id="Phobius"/>
    </source>
</evidence>
<dbReference type="AlphaFoldDB" id="L9JIX1"/>
<dbReference type="STRING" id="246437.L9JIX1"/>
<dbReference type="Gene3D" id="1.20.1250.20">
    <property type="entry name" value="MFS general substrate transporter like domains"/>
    <property type="match status" value="1"/>
</dbReference>
<protein>
    <submittedName>
        <fullName evidence="7">Solute carrier family 22 member 10</fullName>
    </submittedName>
</protein>
<feature type="transmembrane region" description="Helical" evidence="5">
    <location>
        <begin position="246"/>
        <end position="264"/>
    </location>
</feature>
<name>L9JIX1_TUPCH</name>
<feature type="transmembrane region" description="Helical" evidence="5">
    <location>
        <begin position="220"/>
        <end position="240"/>
    </location>
</feature>
<reference evidence="8" key="2">
    <citation type="journal article" date="2013" name="Nat. Commun.">
        <title>Genome of the Chinese tree shrew.</title>
        <authorList>
            <person name="Fan Y."/>
            <person name="Huang Z.Y."/>
            <person name="Cao C.C."/>
            <person name="Chen C.S."/>
            <person name="Chen Y.X."/>
            <person name="Fan D.D."/>
            <person name="He J."/>
            <person name="Hou H.L."/>
            <person name="Hu L."/>
            <person name="Hu X.T."/>
            <person name="Jiang X.T."/>
            <person name="Lai R."/>
            <person name="Lang Y.S."/>
            <person name="Liang B."/>
            <person name="Liao S.G."/>
            <person name="Mu D."/>
            <person name="Ma Y.Y."/>
            <person name="Niu Y.Y."/>
            <person name="Sun X.Q."/>
            <person name="Xia J.Q."/>
            <person name="Xiao J."/>
            <person name="Xiong Z.Q."/>
            <person name="Xu L."/>
            <person name="Yang L."/>
            <person name="Zhang Y."/>
            <person name="Zhao W."/>
            <person name="Zhao X.D."/>
            <person name="Zheng Y.T."/>
            <person name="Zhou J.M."/>
            <person name="Zhu Y.B."/>
            <person name="Zhang G.J."/>
            <person name="Wang J."/>
            <person name="Yao Y.G."/>
        </authorList>
    </citation>
    <scope>NUCLEOTIDE SEQUENCE [LARGE SCALE GENOMIC DNA]</scope>
</reference>
<dbReference type="InterPro" id="IPR005829">
    <property type="entry name" value="Sugar_transporter_CS"/>
</dbReference>
<keyword evidence="3 5" id="KW-1133">Transmembrane helix</keyword>
<evidence type="ECO:0000256" key="3">
    <source>
        <dbReference type="ARBA" id="ARBA00022989"/>
    </source>
</evidence>
<evidence type="ECO:0000313" key="7">
    <source>
        <dbReference type="EMBL" id="ELW49072.1"/>
    </source>
</evidence>
<dbReference type="InterPro" id="IPR005828">
    <property type="entry name" value="MFS_sugar_transport-like"/>
</dbReference>
<dbReference type="InParanoid" id="L9JIX1"/>
<evidence type="ECO:0000259" key="6">
    <source>
        <dbReference type="PROSITE" id="PS50850"/>
    </source>
</evidence>
<organism evidence="7 8">
    <name type="scientific">Tupaia chinensis</name>
    <name type="common">Chinese tree shrew</name>
    <name type="synonym">Tupaia belangeri chinensis</name>
    <dbReference type="NCBI Taxonomy" id="246437"/>
    <lineage>
        <taxon>Eukaryota</taxon>
        <taxon>Metazoa</taxon>
        <taxon>Chordata</taxon>
        <taxon>Craniata</taxon>
        <taxon>Vertebrata</taxon>
        <taxon>Euteleostomi</taxon>
        <taxon>Mammalia</taxon>
        <taxon>Eutheria</taxon>
        <taxon>Euarchontoglires</taxon>
        <taxon>Scandentia</taxon>
        <taxon>Tupaiidae</taxon>
        <taxon>Tupaia</taxon>
    </lineage>
</organism>
<comment type="subcellular location">
    <subcellularLocation>
        <location evidence="1">Membrane</location>
        <topology evidence="1">Multi-pass membrane protein</topology>
    </subcellularLocation>
</comment>
<dbReference type="GO" id="GO:0022857">
    <property type="term" value="F:transmembrane transporter activity"/>
    <property type="evidence" value="ECO:0007669"/>
    <property type="project" value="InterPro"/>
</dbReference>
<sequence length="542" mass="61130">MAFSELLQYVGNFGRFQIIMSILSLLLITFVTTHNLVENFTAAIPAHRCYVHLLDNVTSDIKLTMNLTAEALLRISIPTGANQKQDQCRRFRQTQWQLLNSSNLTINNTELETEPCLDGWIYDQSVFTSTIVTQVGLGVNRYTIGSPTGGYIADRFGRKPILLAASLLFGLLGICSVFAPTFPVYCTLRFLMSISLATIYSNSLVILIEWIPTEARPMMMTVAALCMTTGQVLLAGLAYVFRDWHLLQFSICVPYVIFFLFLWWSSESARWLIISGKLEKGLKEMKKVARLNGRKDVGENLQIEVLQSVMKEELASLKHNSMKISIMTNPIMLKTTFCLCFLRFSAILFLYGLLFDLQNLGSNMFLSQALLGTVDYPTKLLSFFVMRFLKRRPSVAFPLFIAGCSTLVNAFVPKDIPFLRLGISMFGKGFMAIFFSMSTNYFHELIPTGVRSTLQGLITLTNGLSAALTSLILITRKYFEHLPMILFGTCPIVASFCVYSLPETLNLPLPDTMDDLKRRYKNYKKASTKEEETSDCLDTTEC</sequence>
<dbReference type="EMBL" id="KB321004">
    <property type="protein sequence ID" value="ELW49072.1"/>
    <property type="molecule type" value="Genomic_DNA"/>
</dbReference>
<feature type="transmembrane region" description="Helical" evidence="5">
    <location>
        <begin position="331"/>
        <end position="354"/>
    </location>
</feature>
<dbReference type="Pfam" id="PF00083">
    <property type="entry name" value="Sugar_tr"/>
    <property type="match status" value="1"/>
</dbReference>
<dbReference type="SUPFAM" id="SSF103473">
    <property type="entry name" value="MFS general substrate transporter"/>
    <property type="match status" value="1"/>
</dbReference>
<feature type="transmembrane region" description="Helical" evidence="5">
    <location>
        <begin position="419"/>
        <end position="442"/>
    </location>
</feature>
<dbReference type="PROSITE" id="PS00216">
    <property type="entry name" value="SUGAR_TRANSPORT_1"/>
    <property type="match status" value="1"/>
</dbReference>
<evidence type="ECO:0000256" key="4">
    <source>
        <dbReference type="ARBA" id="ARBA00023136"/>
    </source>
</evidence>